<dbReference type="EMBL" id="FMAR01000005">
    <property type="protein sequence ID" value="SCC28248.1"/>
    <property type="molecule type" value="Genomic_DNA"/>
</dbReference>
<feature type="signal peptide" evidence="1">
    <location>
        <begin position="1"/>
        <end position="22"/>
    </location>
</feature>
<accession>A0A1C4DAI8</accession>
<dbReference type="InterPro" id="IPR005901">
    <property type="entry name" value="GLPGLI"/>
</dbReference>
<sequence>MHRKSILALVCTLLIQWNNSIAQKNLQQTFNNQIVYKIVYKPDSNDLTNIKSEDMELLTNDSMSLFRSVNTGMRDSAAYLPYINNNIAGIMKVLQTYRTSLYYNIVKTPSDISYMEEIISSTRISNYKEPKEAMHWELMADTLTINGLHCQKALLAGYGHRNWTAWFCNDIPISDGPYKFCGLPGLIVKIADEKEYWSFTLEGIANKHTHVIINYYKELPYTQIDKPTFFKDKKYFLFNGYQLKEAKGDFEGIDPQVKEKLKASNAKRAKEDNNWIELP</sequence>
<protein>
    <submittedName>
        <fullName evidence="2">GLPGLI family protein</fullName>
    </submittedName>
</protein>
<name>A0A1C4DAI8_9BACT</name>
<reference evidence="2 3" key="1">
    <citation type="submission" date="2016-08" db="EMBL/GenBank/DDBJ databases">
        <authorList>
            <person name="Seilhamer J.J."/>
        </authorList>
    </citation>
    <scope>NUCLEOTIDE SEQUENCE [LARGE SCALE GENOMIC DNA]</scope>
    <source>
        <strain evidence="2 3">A37T2</strain>
    </source>
</reference>
<keyword evidence="3" id="KW-1185">Reference proteome</keyword>
<dbReference type="AlphaFoldDB" id="A0A1C4DAI8"/>
<dbReference type="Pfam" id="PF09697">
    <property type="entry name" value="Porph_ging"/>
    <property type="match status" value="1"/>
</dbReference>
<dbReference type="RefSeq" id="WP_165798421.1">
    <property type="nucleotide sequence ID" value="NZ_FMAR01000005.1"/>
</dbReference>
<keyword evidence="1" id="KW-0732">Signal</keyword>
<dbReference type="NCBIfam" id="TIGR01200">
    <property type="entry name" value="GLPGLI"/>
    <property type="match status" value="1"/>
</dbReference>
<evidence type="ECO:0000256" key="1">
    <source>
        <dbReference type="SAM" id="SignalP"/>
    </source>
</evidence>
<evidence type="ECO:0000313" key="2">
    <source>
        <dbReference type="EMBL" id="SCC28248.1"/>
    </source>
</evidence>
<organism evidence="2 3">
    <name type="scientific">Chitinophaga costaii</name>
    <dbReference type="NCBI Taxonomy" id="1335309"/>
    <lineage>
        <taxon>Bacteria</taxon>
        <taxon>Pseudomonadati</taxon>
        <taxon>Bacteroidota</taxon>
        <taxon>Chitinophagia</taxon>
        <taxon>Chitinophagales</taxon>
        <taxon>Chitinophagaceae</taxon>
        <taxon>Chitinophaga</taxon>
    </lineage>
</organism>
<dbReference type="Proteomes" id="UP000242818">
    <property type="component" value="Unassembled WGS sequence"/>
</dbReference>
<feature type="chain" id="PRO_5008690394" evidence="1">
    <location>
        <begin position="23"/>
        <end position="279"/>
    </location>
</feature>
<dbReference type="STRING" id="1335309.GA0116948_105160"/>
<gene>
    <name evidence="2" type="ORF">GA0116948_105160</name>
</gene>
<evidence type="ECO:0000313" key="3">
    <source>
        <dbReference type="Proteomes" id="UP000242818"/>
    </source>
</evidence>
<proteinExistence type="predicted"/>